<name>A0A1X2GN50_9FUNG</name>
<dbReference type="OrthoDB" id="206565at2759"/>
<dbReference type="GO" id="GO:0006312">
    <property type="term" value="P:mitotic recombination"/>
    <property type="evidence" value="ECO:0007669"/>
    <property type="project" value="TreeGrafter"/>
</dbReference>
<evidence type="ECO:0000256" key="3">
    <source>
        <dbReference type="ARBA" id="ARBA00023172"/>
    </source>
</evidence>
<dbReference type="Proteomes" id="UP000242146">
    <property type="component" value="Unassembled WGS sequence"/>
</dbReference>
<keyword evidence="4" id="KW-0234">DNA repair</keyword>
<dbReference type="Gene3D" id="3.30.390.80">
    <property type="entry name" value="DNA repair protein Rad52/59/22"/>
    <property type="match status" value="1"/>
</dbReference>
<keyword evidence="2" id="KW-0227">DNA damage</keyword>
<dbReference type="GO" id="GO:0000724">
    <property type="term" value="P:double-strand break repair via homologous recombination"/>
    <property type="evidence" value="ECO:0007669"/>
    <property type="project" value="TreeGrafter"/>
</dbReference>
<dbReference type="SUPFAM" id="SSF54768">
    <property type="entry name" value="dsRNA-binding domain-like"/>
    <property type="match status" value="1"/>
</dbReference>
<evidence type="ECO:0000256" key="2">
    <source>
        <dbReference type="ARBA" id="ARBA00022763"/>
    </source>
</evidence>
<dbReference type="AlphaFoldDB" id="A0A1X2GN50"/>
<dbReference type="STRING" id="101127.A0A1X2GN50"/>
<dbReference type="InterPro" id="IPR042525">
    <property type="entry name" value="Rad52_Rad59_Rad22_sf"/>
</dbReference>
<reference evidence="5 6" key="1">
    <citation type="submission" date="2016-07" db="EMBL/GenBank/DDBJ databases">
        <title>Pervasive Adenine N6-methylation of Active Genes in Fungi.</title>
        <authorList>
            <consortium name="DOE Joint Genome Institute"/>
            <person name="Mondo S.J."/>
            <person name="Dannebaum R.O."/>
            <person name="Kuo R.C."/>
            <person name="Labutti K."/>
            <person name="Haridas S."/>
            <person name="Kuo A."/>
            <person name="Salamov A."/>
            <person name="Ahrendt S.R."/>
            <person name="Lipzen A."/>
            <person name="Sullivan W."/>
            <person name="Andreopoulos W.B."/>
            <person name="Clum A."/>
            <person name="Lindquist E."/>
            <person name="Daum C."/>
            <person name="Ramamoorthy G.K."/>
            <person name="Gryganskyi A."/>
            <person name="Culley D."/>
            <person name="Magnuson J.K."/>
            <person name="James T.Y."/>
            <person name="O'Malley M.A."/>
            <person name="Stajich J.E."/>
            <person name="Spatafora J.W."/>
            <person name="Visel A."/>
            <person name="Grigoriev I.V."/>
        </authorList>
    </citation>
    <scope>NUCLEOTIDE SEQUENCE [LARGE SCALE GENOMIC DNA]</scope>
    <source>
        <strain evidence="5 6">NRRL 3301</strain>
    </source>
</reference>
<protein>
    <submittedName>
        <fullName evidence="5">Rad52/22 double-strand break repair protein</fullName>
    </submittedName>
</protein>
<dbReference type="InterPro" id="IPR041247">
    <property type="entry name" value="Rad52_fam"/>
</dbReference>
<dbReference type="PANTHER" id="PTHR12132:SF1">
    <property type="entry name" value="DNA REPAIR PROTEIN RAD52 HOMOLOG"/>
    <property type="match status" value="1"/>
</dbReference>
<evidence type="ECO:0000256" key="1">
    <source>
        <dbReference type="ARBA" id="ARBA00006638"/>
    </source>
</evidence>
<dbReference type="PANTHER" id="PTHR12132">
    <property type="entry name" value="DNA REPAIR AND RECOMBINATION PROTEIN RAD52, RAD59"/>
    <property type="match status" value="1"/>
</dbReference>
<dbReference type="GO" id="GO:0003697">
    <property type="term" value="F:single-stranded DNA binding"/>
    <property type="evidence" value="ECO:0007669"/>
    <property type="project" value="UniProtKB-ARBA"/>
</dbReference>
<evidence type="ECO:0000313" key="5">
    <source>
        <dbReference type="EMBL" id="ORX57564.1"/>
    </source>
</evidence>
<accession>A0A1X2GN50</accession>
<keyword evidence="3" id="KW-0233">DNA recombination</keyword>
<sequence>MVSVRSNTASCLMALCSFPEEILQKSLGPEFIANRVGPGNAKLFYIEGRTAINLANEVFGYDGWSSEVLETVTDFIDVDDRGRVSLGIAARVRVTLKCGTYHEDWGYGSFENAKTKADAFEKARKESVTDGLKRALRLFGDVMGNCIYDKNYLRNIGNMAKPAARKKRKS</sequence>
<gene>
    <name evidence="5" type="ORF">DM01DRAFT_1362224</name>
</gene>
<keyword evidence="6" id="KW-1185">Reference proteome</keyword>
<comment type="caution">
    <text evidence="5">The sequence shown here is derived from an EMBL/GenBank/DDBJ whole genome shotgun (WGS) entry which is preliminary data.</text>
</comment>
<dbReference type="GO" id="GO:0005634">
    <property type="term" value="C:nucleus"/>
    <property type="evidence" value="ECO:0007669"/>
    <property type="project" value="TreeGrafter"/>
</dbReference>
<dbReference type="Pfam" id="PF04098">
    <property type="entry name" value="Rad52_Rad22"/>
    <property type="match status" value="1"/>
</dbReference>
<dbReference type="FunFam" id="3.30.390.80:FF:000001">
    <property type="entry name" value="DNA repair protein RAD52 homolog"/>
    <property type="match status" value="1"/>
</dbReference>
<dbReference type="EMBL" id="MCGT01000008">
    <property type="protein sequence ID" value="ORX57564.1"/>
    <property type="molecule type" value="Genomic_DNA"/>
</dbReference>
<comment type="similarity">
    <text evidence="1">Belongs to the RAD52 family.</text>
</comment>
<evidence type="ECO:0000256" key="4">
    <source>
        <dbReference type="ARBA" id="ARBA00023204"/>
    </source>
</evidence>
<dbReference type="InterPro" id="IPR007232">
    <property type="entry name" value="Rad52_Rad59_Rad22"/>
</dbReference>
<evidence type="ECO:0000313" key="6">
    <source>
        <dbReference type="Proteomes" id="UP000242146"/>
    </source>
</evidence>
<proteinExistence type="inferred from homology"/>
<organism evidence="5 6">
    <name type="scientific">Hesseltinella vesiculosa</name>
    <dbReference type="NCBI Taxonomy" id="101127"/>
    <lineage>
        <taxon>Eukaryota</taxon>
        <taxon>Fungi</taxon>
        <taxon>Fungi incertae sedis</taxon>
        <taxon>Mucoromycota</taxon>
        <taxon>Mucoromycotina</taxon>
        <taxon>Mucoromycetes</taxon>
        <taxon>Mucorales</taxon>
        <taxon>Cunninghamellaceae</taxon>
        <taxon>Hesseltinella</taxon>
    </lineage>
</organism>
<dbReference type="GO" id="GO:0045002">
    <property type="term" value="P:double-strand break repair via single-strand annealing"/>
    <property type="evidence" value="ECO:0007669"/>
    <property type="project" value="TreeGrafter"/>
</dbReference>